<evidence type="ECO:0000256" key="1">
    <source>
        <dbReference type="SAM" id="Coils"/>
    </source>
</evidence>
<sequence length="104" mass="11728">MADSEKQTGLGDSLKPFFHRASEAEERLSRLEAALATKKDAGNEELLKVISELQSKLESTNAELVSESEKARKLAVENAKLQYRIQHLVWAVEKADHHELEQTK</sequence>
<evidence type="ECO:0000313" key="2">
    <source>
        <dbReference type="EMBL" id="KAF4356319.1"/>
    </source>
</evidence>
<comment type="caution">
    <text evidence="2">The sequence shown here is derived from an EMBL/GenBank/DDBJ whole genome shotgun (WGS) entry which is preliminary data.</text>
</comment>
<protein>
    <submittedName>
        <fullName evidence="2">Uncharacterized protein</fullName>
    </submittedName>
</protein>
<accession>A0A803P731</accession>
<organism evidence="2 3">
    <name type="scientific">Cannabis sativa</name>
    <name type="common">Hemp</name>
    <name type="synonym">Marijuana</name>
    <dbReference type="NCBI Taxonomy" id="3483"/>
    <lineage>
        <taxon>Eukaryota</taxon>
        <taxon>Viridiplantae</taxon>
        <taxon>Streptophyta</taxon>
        <taxon>Embryophyta</taxon>
        <taxon>Tracheophyta</taxon>
        <taxon>Spermatophyta</taxon>
        <taxon>Magnoliopsida</taxon>
        <taxon>eudicotyledons</taxon>
        <taxon>Gunneridae</taxon>
        <taxon>Pentapetalae</taxon>
        <taxon>rosids</taxon>
        <taxon>fabids</taxon>
        <taxon>Rosales</taxon>
        <taxon>Cannabaceae</taxon>
        <taxon>Cannabis</taxon>
    </lineage>
</organism>
<dbReference type="PANTHER" id="PTHR38377">
    <property type="entry name" value="THREONINE-TRNA LIGASE 2"/>
    <property type="match status" value="1"/>
</dbReference>
<feature type="coiled-coil region" evidence="1">
    <location>
        <begin position="21"/>
        <end position="70"/>
    </location>
</feature>
<keyword evidence="1" id="KW-0175">Coiled coil</keyword>
<dbReference type="EMBL" id="JAATIQ010000431">
    <property type="protein sequence ID" value="KAF4356319.1"/>
    <property type="molecule type" value="Genomic_DNA"/>
</dbReference>
<dbReference type="OrthoDB" id="2405052at2759"/>
<accession>A0A7J6EF65</accession>
<name>A0A7J6EF65_CANSA</name>
<evidence type="ECO:0000313" key="3">
    <source>
        <dbReference type="Proteomes" id="UP000583929"/>
    </source>
</evidence>
<dbReference type="AlphaFoldDB" id="A0A7J6EF65"/>
<dbReference type="Proteomes" id="UP000583929">
    <property type="component" value="Unassembled WGS sequence"/>
</dbReference>
<dbReference type="PANTHER" id="PTHR38377:SF1">
    <property type="entry name" value="THREONINE-TRNA LIGASE 2"/>
    <property type="match status" value="1"/>
</dbReference>
<reference evidence="2 3" key="1">
    <citation type="journal article" date="2020" name="bioRxiv">
        <title>Sequence and annotation of 42 cannabis genomes reveals extensive copy number variation in cannabinoid synthesis and pathogen resistance genes.</title>
        <authorList>
            <person name="Mckernan K.J."/>
            <person name="Helbert Y."/>
            <person name="Kane L.T."/>
            <person name="Ebling H."/>
            <person name="Zhang L."/>
            <person name="Liu B."/>
            <person name="Eaton Z."/>
            <person name="Mclaughlin S."/>
            <person name="Kingan S."/>
            <person name="Baybayan P."/>
            <person name="Concepcion G."/>
            <person name="Jordan M."/>
            <person name="Riva A."/>
            <person name="Barbazuk W."/>
            <person name="Harkins T."/>
        </authorList>
    </citation>
    <scope>NUCLEOTIDE SEQUENCE [LARGE SCALE GENOMIC DNA]</scope>
    <source>
        <strain evidence="3">cv. Jamaican Lion 4</strain>
        <tissue evidence="2">Leaf</tissue>
    </source>
</reference>
<keyword evidence="3" id="KW-1185">Reference proteome</keyword>
<proteinExistence type="predicted"/>
<dbReference type="OMA" id="WVTEENA"/>
<gene>
    <name evidence="2" type="ORF">G4B88_001194</name>
</gene>